<dbReference type="AlphaFoldDB" id="A0A2A2EF58"/>
<proteinExistence type="predicted"/>
<dbReference type="CDD" id="cd00077">
    <property type="entry name" value="HDc"/>
    <property type="match status" value="1"/>
</dbReference>
<gene>
    <name evidence="2" type="ORF">B1526_1092</name>
</gene>
<dbReference type="EMBL" id="MVOH01000013">
    <property type="protein sequence ID" value="PAU67620.1"/>
    <property type="molecule type" value="Genomic_DNA"/>
</dbReference>
<protein>
    <submittedName>
        <fullName evidence="2">Metal-dependent hydrolase</fullName>
    </submittedName>
</protein>
<evidence type="ECO:0000313" key="3">
    <source>
        <dbReference type="Proteomes" id="UP000218399"/>
    </source>
</evidence>
<dbReference type="InterPro" id="IPR003607">
    <property type="entry name" value="HD/PDEase_dom"/>
</dbReference>
<organism evidence="2 3">
    <name type="scientific">Bifidobacterium criceti</name>
    <dbReference type="NCBI Taxonomy" id="1960969"/>
    <lineage>
        <taxon>Bacteria</taxon>
        <taxon>Bacillati</taxon>
        <taxon>Actinomycetota</taxon>
        <taxon>Actinomycetes</taxon>
        <taxon>Bifidobacteriales</taxon>
        <taxon>Bifidobacteriaceae</taxon>
        <taxon>Bifidobacterium</taxon>
    </lineage>
</organism>
<evidence type="ECO:0000259" key="1">
    <source>
        <dbReference type="SMART" id="SM00471"/>
    </source>
</evidence>
<dbReference type="Gene3D" id="1.10.3210.10">
    <property type="entry name" value="Hypothetical protein af1432"/>
    <property type="match status" value="1"/>
</dbReference>
<reference evidence="2 3" key="1">
    <citation type="journal article" date="2017" name="ISME J.">
        <title>Unveiling bifidobacterial biogeography across the mammalian branch of the tree of life.</title>
        <authorList>
            <person name="Milani C."/>
            <person name="Mangifesta M."/>
            <person name="Mancabelli L."/>
            <person name="Lugli G.A."/>
            <person name="James K."/>
            <person name="Duranti S."/>
            <person name="Turroni F."/>
            <person name="Ferrario C."/>
            <person name="Ossiprandi M.C."/>
            <person name="van Sinderen D."/>
            <person name="Ventura M."/>
        </authorList>
    </citation>
    <scope>NUCLEOTIDE SEQUENCE [LARGE SCALE GENOMIC DNA]</scope>
    <source>
        <strain evidence="3">Ham19E</strain>
    </source>
</reference>
<accession>A0A2A2EF58</accession>
<dbReference type="Pfam" id="PF01966">
    <property type="entry name" value="HD"/>
    <property type="match status" value="1"/>
</dbReference>
<keyword evidence="2" id="KW-0378">Hydrolase</keyword>
<keyword evidence="3" id="KW-1185">Reference proteome</keyword>
<dbReference type="InterPro" id="IPR006674">
    <property type="entry name" value="HD_domain"/>
</dbReference>
<evidence type="ECO:0000313" key="2">
    <source>
        <dbReference type="EMBL" id="PAU67620.1"/>
    </source>
</evidence>
<dbReference type="SUPFAM" id="SSF109604">
    <property type="entry name" value="HD-domain/PDEase-like"/>
    <property type="match status" value="1"/>
</dbReference>
<feature type="domain" description="HD/PDEase" evidence="1">
    <location>
        <begin position="63"/>
        <end position="185"/>
    </location>
</feature>
<name>A0A2A2EF58_9BIFI</name>
<sequence>MESAICGIYRYGQQWDRGCVGNKGRKGMDMLSRERIDAIVHRYGRDILEHEHMEIAKRSMQHGDITTFEHSLRVARLSVRIADRLRLWNHVNLRALVRAALLHDYFLYDWHDADDGAHRLHGFRHPYTAERNARGDFEIDAIVSNSIRTHMFPLTPIPPKYLEGFIVNIADTLSAIQETFASRLSRKDERKPRP</sequence>
<dbReference type="GO" id="GO:0016787">
    <property type="term" value="F:hydrolase activity"/>
    <property type="evidence" value="ECO:0007669"/>
    <property type="project" value="UniProtKB-KW"/>
</dbReference>
<dbReference type="SMART" id="SM00471">
    <property type="entry name" value="HDc"/>
    <property type="match status" value="1"/>
</dbReference>
<comment type="caution">
    <text evidence="2">The sequence shown here is derived from an EMBL/GenBank/DDBJ whole genome shotgun (WGS) entry which is preliminary data.</text>
</comment>
<dbReference type="Proteomes" id="UP000218399">
    <property type="component" value="Unassembled WGS sequence"/>
</dbReference>